<feature type="domain" description="Peptidase S1" evidence="8">
    <location>
        <begin position="20"/>
        <end position="247"/>
    </location>
</feature>
<gene>
    <name evidence="10" type="primary">LOC105368427</name>
</gene>
<keyword evidence="9" id="KW-1185">Reference proteome</keyword>
<dbReference type="InterPro" id="IPR043504">
    <property type="entry name" value="Peptidase_S1_PA_chymotrypsin"/>
</dbReference>
<dbReference type="GeneID" id="105368427"/>
<dbReference type="Proteomes" id="UP000695007">
    <property type="component" value="Unplaced"/>
</dbReference>
<accession>A0AAJ6YWK5</accession>
<dbReference type="Pfam" id="PF00089">
    <property type="entry name" value="Trypsin"/>
    <property type="match status" value="1"/>
</dbReference>
<keyword evidence="3 6" id="KW-0378">Hydrolase</keyword>
<dbReference type="InterPro" id="IPR033116">
    <property type="entry name" value="TRYPSIN_SER"/>
</dbReference>
<feature type="signal peptide" evidence="7">
    <location>
        <begin position="1"/>
        <end position="15"/>
    </location>
</feature>
<protein>
    <submittedName>
        <fullName evidence="10">Chymotrypsin-2-like</fullName>
    </submittedName>
</protein>
<keyword evidence="4 6" id="KW-0720">Serine protease</keyword>
<evidence type="ECO:0000256" key="4">
    <source>
        <dbReference type="ARBA" id="ARBA00022825"/>
    </source>
</evidence>
<dbReference type="InterPro" id="IPR018114">
    <property type="entry name" value="TRYPSIN_HIS"/>
</dbReference>
<sequence length="257" mass="28327">MLICFFLLLSSNSLSKFTRIIGGNDADLEKYPYMVSIRTVNGEGHYCGGTIISNRHIISAAHCFDKYHHSELKVFTGSILSTSDKPNYRILDVNIHPKYTGIISRLSTLYNDIAVATVDRCIEFNQFQNKINFPSKNIENEANGKIIGWGMTHYPGKISEILQEASVSILNNTECAKFVPLAIHDGQICAFQSVGVGTCVGDSGGPLVSSNGEFVGIGSFMNLCALGEPDIFIRVYYFIEFIKDVMSATYFPSCSIS</sequence>
<dbReference type="FunFam" id="2.40.10.10:FF:000068">
    <property type="entry name" value="transmembrane protease serine 2"/>
    <property type="match status" value="1"/>
</dbReference>
<keyword evidence="7" id="KW-0732">Signal</keyword>
<evidence type="ECO:0000259" key="8">
    <source>
        <dbReference type="PROSITE" id="PS50240"/>
    </source>
</evidence>
<dbReference type="CDD" id="cd00190">
    <property type="entry name" value="Tryp_SPc"/>
    <property type="match status" value="1"/>
</dbReference>
<proteinExistence type="predicted"/>
<dbReference type="Gene3D" id="2.40.10.10">
    <property type="entry name" value="Trypsin-like serine proteases"/>
    <property type="match status" value="2"/>
</dbReference>
<evidence type="ECO:0000256" key="2">
    <source>
        <dbReference type="ARBA" id="ARBA00022670"/>
    </source>
</evidence>
<dbReference type="SUPFAM" id="SSF50494">
    <property type="entry name" value="Trypsin-like serine proteases"/>
    <property type="match status" value="1"/>
</dbReference>
<dbReference type="GO" id="GO:0005576">
    <property type="term" value="C:extracellular region"/>
    <property type="evidence" value="ECO:0007669"/>
    <property type="project" value="UniProtKB-SubCell"/>
</dbReference>
<evidence type="ECO:0000256" key="3">
    <source>
        <dbReference type="ARBA" id="ARBA00022801"/>
    </source>
</evidence>
<dbReference type="InterPro" id="IPR001254">
    <property type="entry name" value="Trypsin_dom"/>
</dbReference>
<dbReference type="SMART" id="SM00020">
    <property type="entry name" value="Tryp_SPc"/>
    <property type="match status" value="1"/>
</dbReference>
<dbReference type="GO" id="GO:0004252">
    <property type="term" value="F:serine-type endopeptidase activity"/>
    <property type="evidence" value="ECO:0007669"/>
    <property type="project" value="InterPro"/>
</dbReference>
<dbReference type="RefSeq" id="XP_011505738.1">
    <property type="nucleotide sequence ID" value="XM_011507436.1"/>
</dbReference>
<dbReference type="InterPro" id="IPR009003">
    <property type="entry name" value="Peptidase_S1_PA"/>
</dbReference>
<name>A0AAJ6YWK5_9HYME</name>
<dbReference type="AlphaFoldDB" id="A0AAJ6YWK5"/>
<evidence type="ECO:0000256" key="5">
    <source>
        <dbReference type="ARBA" id="ARBA00023157"/>
    </source>
</evidence>
<comment type="subcellular location">
    <subcellularLocation>
        <location evidence="1">Secreted</location>
        <location evidence="1">Extracellular space</location>
    </subcellularLocation>
</comment>
<dbReference type="PROSITE" id="PS00135">
    <property type="entry name" value="TRYPSIN_SER"/>
    <property type="match status" value="1"/>
</dbReference>
<dbReference type="PROSITE" id="PS50240">
    <property type="entry name" value="TRYPSIN_DOM"/>
    <property type="match status" value="1"/>
</dbReference>
<dbReference type="GO" id="GO:0006508">
    <property type="term" value="P:proteolysis"/>
    <property type="evidence" value="ECO:0007669"/>
    <property type="project" value="UniProtKB-KW"/>
</dbReference>
<organism evidence="9 10">
    <name type="scientific">Ceratosolen solmsi marchali</name>
    <dbReference type="NCBI Taxonomy" id="326594"/>
    <lineage>
        <taxon>Eukaryota</taxon>
        <taxon>Metazoa</taxon>
        <taxon>Ecdysozoa</taxon>
        <taxon>Arthropoda</taxon>
        <taxon>Hexapoda</taxon>
        <taxon>Insecta</taxon>
        <taxon>Pterygota</taxon>
        <taxon>Neoptera</taxon>
        <taxon>Endopterygota</taxon>
        <taxon>Hymenoptera</taxon>
        <taxon>Apocrita</taxon>
        <taxon>Proctotrupomorpha</taxon>
        <taxon>Chalcidoidea</taxon>
        <taxon>Agaonidae</taxon>
        <taxon>Agaoninae</taxon>
        <taxon>Ceratosolen</taxon>
    </lineage>
</organism>
<evidence type="ECO:0000256" key="6">
    <source>
        <dbReference type="RuleBase" id="RU363034"/>
    </source>
</evidence>
<dbReference type="PANTHER" id="PTHR24252:SF7">
    <property type="entry name" value="HYALIN"/>
    <property type="match status" value="1"/>
</dbReference>
<dbReference type="FunFam" id="2.40.10.10:FF:000036">
    <property type="entry name" value="Trypsin beta"/>
    <property type="match status" value="1"/>
</dbReference>
<dbReference type="PRINTS" id="PR00722">
    <property type="entry name" value="CHYMOTRYPSIN"/>
</dbReference>
<evidence type="ECO:0000256" key="7">
    <source>
        <dbReference type="SAM" id="SignalP"/>
    </source>
</evidence>
<dbReference type="InterPro" id="IPR001314">
    <property type="entry name" value="Peptidase_S1A"/>
</dbReference>
<feature type="chain" id="PRO_5042582643" evidence="7">
    <location>
        <begin position="16"/>
        <end position="257"/>
    </location>
</feature>
<evidence type="ECO:0000256" key="1">
    <source>
        <dbReference type="ARBA" id="ARBA00004239"/>
    </source>
</evidence>
<keyword evidence="5" id="KW-1015">Disulfide bond</keyword>
<keyword evidence="2 6" id="KW-0645">Protease</keyword>
<evidence type="ECO:0000313" key="9">
    <source>
        <dbReference type="Proteomes" id="UP000695007"/>
    </source>
</evidence>
<dbReference type="PROSITE" id="PS00134">
    <property type="entry name" value="TRYPSIN_HIS"/>
    <property type="match status" value="1"/>
</dbReference>
<evidence type="ECO:0000313" key="10">
    <source>
        <dbReference type="RefSeq" id="XP_011505738.1"/>
    </source>
</evidence>
<dbReference type="KEGG" id="csol:105368427"/>
<reference evidence="10" key="1">
    <citation type="submission" date="2025-08" db="UniProtKB">
        <authorList>
            <consortium name="RefSeq"/>
        </authorList>
    </citation>
    <scope>IDENTIFICATION</scope>
</reference>
<dbReference type="PANTHER" id="PTHR24252">
    <property type="entry name" value="ACROSIN-RELATED"/>
    <property type="match status" value="1"/>
</dbReference>